<dbReference type="Proteomes" id="UP001382904">
    <property type="component" value="Unassembled WGS sequence"/>
</dbReference>
<sequence>MAGIEYNRPERDARTRAQTGAAGRSRAGDRPDRRRAAPPDAPRAAPPAPHPASPPASHLECPSCHRSDEVRAVPAVCVSGQSRFEEEIGGGDRRIGVREVVPRLADALALAPPRPVTAGRTALGVLLIPVSIGTFIGGAVGGKWFADAPAAKENQGPSRTWGDVTWPAPPEPEAELLFLGWISAFALLGAVLLIVTAARTQRAFRARIEAGRDAAEDVWSRGWRCARCAVVHFAAGPAMTLQEFRRAVWSAGATENWPKSTA</sequence>
<keyword evidence="2" id="KW-1133">Transmembrane helix</keyword>
<feature type="region of interest" description="Disordered" evidence="1">
    <location>
        <begin position="1"/>
        <end position="61"/>
    </location>
</feature>
<feature type="compositionally biased region" description="Pro residues" evidence="1">
    <location>
        <begin position="39"/>
        <end position="54"/>
    </location>
</feature>
<proteinExistence type="predicted"/>
<keyword evidence="2" id="KW-0472">Membrane</keyword>
<evidence type="ECO:0000256" key="1">
    <source>
        <dbReference type="SAM" id="MobiDB-lite"/>
    </source>
</evidence>
<feature type="transmembrane region" description="Helical" evidence="2">
    <location>
        <begin position="123"/>
        <end position="146"/>
    </location>
</feature>
<evidence type="ECO:0000313" key="4">
    <source>
        <dbReference type="Proteomes" id="UP001382904"/>
    </source>
</evidence>
<reference evidence="3 4" key="1">
    <citation type="submission" date="2024-03" db="EMBL/GenBank/DDBJ databases">
        <title>Novel Streptomyces species of biotechnological and ecological value are a feature of Machair soil.</title>
        <authorList>
            <person name="Prole J.R."/>
            <person name="Goodfellow M."/>
            <person name="Allenby N."/>
            <person name="Ward A.C."/>
        </authorList>
    </citation>
    <scope>NUCLEOTIDE SEQUENCE [LARGE SCALE GENOMIC DNA]</scope>
    <source>
        <strain evidence="3 4">MS1.HAVA.3</strain>
    </source>
</reference>
<keyword evidence="4" id="KW-1185">Reference proteome</keyword>
<evidence type="ECO:0000313" key="3">
    <source>
        <dbReference type="EMBL" id="MEJ8645618.1"/>
    </source>
</evidence>
<name>A0ABU8UCJ5_9ACTN</name>
<keyword evidence="2" id="KW-0812">Transmembrane</keyword>
<evidence type="ECO:0000256" key="2">
    <source>
        <dbReference type="SAM" id="Phobius"/>
    </source>
</evidence>
<dbReference type="EMBL" id="JBBKAM010000004">
    <property type="protein sequence ID" value="MEJ8645618.1"/>
    <property type="molecule type" value="Genomic_DNA"/>
</dbReference>
<accession>A0ABU8UCJ5</accession>
<feature type="compositionally biased region" description="Low complexity" evidence="1">
    <location>
        <begin position="16"/>
        <end position="25"/>
    </location>
</feature>
<gene>
    <name evidence="3" type="ORF">WKI68_39215</name>
</gene>
<protein>
    <submittedName>
        <fullName evidence="3">Uncharacterized protein</fullName>
    </submittedName>
</protein>
<feature type="compositionally biased region" description="Basic and acidic residues" evidence="1">
    <location>
        <begin position="26"/>
        <end position="37"/>
    </location>
</feature>
<organism evidence="3 4">
    <name type="scientific">Streptomyces caledonius</name>
    <dbReference type="NCBI Taxonomy" id="3134107"/>
    <lineage>
        <taxon>Bacteria</taxon>
        <taxon>Bacillati</taxon>
        <taxon>Actinomycetota</taxon>
        <taxon>Actinomycetes</taxon>
        <taxon>Kitasatosporales</taxon>
        <taxon>Streptomycetaceae</taxon>
        <taxon>Streptomyces</taxon>
    </lineage>
</organism>
<feature type="transmembrane region" description="Helical" evidence="2">
    <location>
        <begin position="176"/>
        <end position="198"/>
    </location>
</feature>
<comment type="caution">
    <text evidence="3">The sequence shown here is derived from an EMBL/GenBank/DDBJ whole genome shotgun (WGS) entry which is preliminary data.</text>
</comment>